<feature type="transmembrane region" description="Helical" evidence="1">
    <location>
        <begin position="103"/>
        <end position="120"/>
    </location>
</feature>
<gene>
    <name evidence="2" type="ORF">IW19_13675</name>
</gene>
<feature type="transmembrane region" description="Helical" evidence="1">
    <location>
        <begin position="127"/>
        <end position="146"/>
    </location>
</feature>
<dbReference type="OrthoDB" id="783041at2"/>
<keyword evidence="1" id="KW-0472">Membrane</keyword>
<accession>A0A085ZPX9</accession>
<feature type="transmembrane region" description="Helical" evidence="1">
    <location>
        <begin position="291"/>
        <end position="310"/>
    </location>
</feature>
<dbReference type="eggNOG" id="ENOG5030AZ9">
    <property type="taxonomic scope" value="Bacteria"/>
</dbReference>
<dbReference type="InterPro" id="IPR019127">
    <property type="entry name" value="Exosortase"/>
</dbReference>
<evidence type="ECO:0000313" key="2">
    <source>
        <dbReference type="EMBL" id="KFF06493.1"/>
    </source>
</evidence>
<dbReference type="AlphaFoldDB" id="A0A085ZPX9"/>
<evidence type="ECO:0008006" key="4">
    <source>
        <dbReference type="Google" id="ProtNLM"/>
    </source>
</evidence>
<feature type="transmembrane region" description="Helical" evidence="1">
    <location>
        <begin position="259"/>
        <end position="279"/>
    </location>
</feature>
<reference evidence="2 3" key="1">
    <citation type="submission" date="2014-07" db="EMBL/GenBank/DDBJ databases">
        <title>Genome of Flavobacterium reichenbachii LMG 25512.</title>
        <authorList>
            <person name="Stropko S.J."/>
            <person name="Pipes S.E."/>
            <person name="Newman J.D."/>
        </authorList>
    </citation>
    <scope>NUCLEOTIDE SEQUENCE [LARGE SCALE GENOMIC DNA]</scope>
    <source>
        <strain evidence="2 3">LMG 25512</strain>
    </source>
</reference>
<feature type="transmembrane region" description="Helical" evidence="1">
    <location>
        <begin position="220"/>
        <end position="247"/>
    </location>
</feature>
<sequence>MGNAHYKFVFYFILFQKEKISLLMNDLISKKSKIFLAVLAILIVFVSNSKILLSGLNSDFFGIIISFSLFVIGGRKSNFKINYFLIILILLLEFVSYRLHTKSVHFLAVILFLCLIFHFFTGKFSFIAFICIVLFSTLFSTFFVHLTSEIKQSLCYVVYLTLKNFIPIQKIEGVNFYINNAKITIDTACMGLSMFKTGLLSGAILLTLEERKQKQHYGIFQILVFCILIIFLNIISNYFRIITLIIFNCTQENVLHHTIGLICFAFYQILPMLVIIQYIKPKLTNSAVQKIQPNAIIVLVSFLLIMITGAKIKNENRNDFLKEVQSNYNTKTGNWVNLEVFKIETEEKLTYIKTPSHNPLVCWTGDGYKIIKTNKILVNKEEIWFNKMEKNNIHYNSYWWYECDGKKYTSFIKIMYLKLLYNKPIFLINETAKIN</sequence>
<feature type="transmembrane region" description="Helical" evidence="1">
    <location>
        <begin position="183"/>
        <end position="208"/>
    </location>
</feature>
<organism evidence="2 3">
    <name type="scientific">Flavobacterium reichenbachii</name>
    <dbReference type="NCBI Taxonomy" id="362418"/>
    <lineage>
        <taxon>Bacteria</taxon>
        <taxon>Pseudomonadati</taxon>
        <taxon>Bacteroidota</taxon>
        <taxon>Flavobacteriia</taxon>
        <taxon>Flavobacteriales</taxon>
        <taxon>Flavobacteriaceae</taxon>
        <taxon>Flavobacterium</taxon>
    </lineage>
</organism>
<feature type="transmembrane region" description="Helical" evidence="1">
    <location>
        <begin position="34"/>
        <end position="52"/>
    </location>
</feature>
<dbReference type="Proteomes" id="UP000028715">
    <property type="component" value="Unassembled WGS sequence"/>
</dbReference>
<keyword evidence="1" id="KW-1133">Transmembrane helix</keyword>
<dbReference type="InterPro" id="IPR031006">
    <property type="entry name" value="Exosort_XrtN"/>
</dbReference>
<name>A0A085ZPX9_9FLAO</name>
<feature type="transmembrane region" description="Helical" evidence="1">
    <location>
        <begin position="81"/>
        <end position="97"/>
    </location>
</feature>
<comment type="caution">
    <text evidence="2">The sequence shown here is derived from an EMBL/GenBank/DDBJ whole genome shotgun (WGS) entry which is preliminary data.</text>
</comment>
<dbReference type="Pfam" id="PF09721">
    <property type="entry name" value="Exosortase_EpsH"/>
    <property type="match status" value="1"/>
</dbReference>
<dbReference type="NCBIfam" id="TIGR04476">
    <property type="entry name" value="exosort_XrtN"/>
    <property type="match status" value="1"/>
</dbReference>
<dbReference type="RefSeq" id="WP_035684926.1">
    <property type="nucleotide sequence ID" value="NZ_MUHF01000030.1"/>
</dbReference>
<dbReference type="EMBL" id="JPRL01000001">
    <property type="protein sequence ID" value="KFF06493.1"/>
    <property type="molecule type" value="Genomic_DNA"/>
</dbReference>
<keyword evidence="3" id="KW-1185">Reference proteome</keyword>
<proteinExistence type="predicted"/>
<evidence type="ECO:0000256" key="1">
    <source>
        <dbReference type="SAM" id="Phobius"/>
    </source>
</evidence>
<evidence type="ECO:0000313" key="3">
    <source>
        <dbReference type="Proteomes" id="UP000028715"/>
    </source>
</evidence>
<keyword evidence="1" id="KW-0812">Transmembrane</keyword>
<protein>
    <recommendedName>
        <fullName evidence="4">Exosortase N</fullName>
    </recommendedName>
</protein>